<proteinExistence type="predicted"/>
<protein>
    <submittedName>
        <fullName evidence="1">Putative ovule protein</fullName>
    </submittedName>
</protein>
<dbReference type="EMBL" id="GEDG01002449">
    <property type="protein sequence ID" value="JAP35944.1"/>
    <property type="molecule type" value="Transcribed_RNA"/>
</dbReference>
<sequence length="112" mass="13193">MLLRWLNKFGEGDGLDELHWKQTEQRGIILLWDERAWKGEVLEIGTYSITCKFESQLQNFNCHITNVYVPNCYKERRLVWEELGSVKGLLEGSWAICGVFNVSRFHSEKRIT</sequence>
<organism evidence="1">
    <name type="scientific">Solanum chacoense</name>
    <name type="common">Chaco potato</name>
    <dbReference type="NCBI Taxonomy" id="4108"/>
    <lineage>
        <taxon>Eukaryota</taxon>
        <taxon>Viridiplantae</taxon>
        <taxon>Streptophyta</taxon>
        <taxon>Embryophyta</taxon>
        <taxon>Tracheophyta</taxon>
        <taxon>Spermatophyta</taxon>
        <taxon>Magnoliopsida</taxon>
        <taxon>eudicotyledons</taxon>
        <taxon>Gunneridae</taxon>
        <taxon>Pentapetalae</taxon>
        <taxon>asterids</taxon>
        <taxon>lamiids</taxon>
        <taxon>Solanales</taxon>
        <taxon>Solanaceae</taxon>
        <taxon>Solanoideae</taxon>
        <taxon>Solaneae</taxon>
        <taxon>Solanum</taxon>
    </lineage>
</organism>
<dbReference type="Gene3D" id="3.60.10.10">
    <property type="entry name" value="Endonuclease/exonuclease/phosphatase"/>
    <property type="match status" value="1"/>
</dbReference>
<dbReference type="InterPro" id="IPR036691">
    <property type="entry name" value="Endo/exonu/phosph_ase_sf"/>
</dbReference>
<evidence type="ECO:0000313" key="1">
    <source>
        <dbReference type="EMBL" id="JAP35944.1"/>
    </source>
</evidence>
<name>A0A0V0ITW5_SOLCH</name>
<accession>A0A0V0ITW5</accession>
<reference evidence="1" key="1">
    <citation type="submission" date="2015-12" db="EMBL/GenBank/DDBJ databases">
        <title>Gene expression during late stages of embryo sac development: a critical building block for successful pollen-pistil interactions.</title>
        <authorList>
            <person name="Liu Y."/>
            <person name="Joly V."/>
            <person name="Sabar M."/>
            <person name="Matton D.P."/>
        </authorList>
    </citation>
    <scope>NUCLEOTIDE SEQUENCE</scope>
</reference>
<dbReference type="AlphaFoldDB" id="A0A0V0ITW5"/>